<dbReference type="Gene3D" id="3.40.50.1820">
    <property type="entry name" value="alpha/beta hydrolase"/>
    <property type="match status" value="1"/>
</dbReference>
<dbReference type="SUPFAM" id="SSF53474">
    <property type="entry name" value="alpha/beta-Hydrolases"/>
    <property type="match status" value="1"/>
</dbReference>
<dbReference type="InterPro" id="IPR050266">
    <property type="entry name" value="AB_hydrolase_sf"/>
</dbReference>
<dbReference type="GO" id="GO:0016787">
    <property type="term" value="F:hydrolase activity"/>
    <property type="evidence" value="ECO:0007669"/>
    <property type="project" value="UniProtKB-KW"/>
</dbReference>
<proteinExistence type="predicted"/>
<gene>
    <name evidence="2" type="ORF">JFN87_05905</name>
</gene>
<name>A0A940M6F1_9ACTN</name>
<evidence type="ECO:0000259" key="1">
    <source>
        <dbReference type="Pfam" id="PF12697"/>
    </source>
</evidence>
<reference evidence="2" key="1">
    <citation type="submission" date="2021-03" db="EMBL/GenBank/DDBJ databases">
        <title>Whole genome sequence of Streptomyces bomunensis MMS17-BM035.</title>
        <authorList>
            <person name="Lee J.H."/>
        </authorList>
    </citation>
    <scope>NUCLEOTIDE SEQUENCE</scope>
    <source>
        <strain evidence="2">MMS17-BM035</strain>
    </source>
</reference>
<protein>
    <submittedName>
        <fullName evidence="2">Alpha/beta hydrolase</fullName>
    </submittedName>
</protein>
<dbReference type="Proteomes" id="UP000670475">
    <property type="component" value="Unassembled WGS sequence"/>
</dbReference>
<dbReference type="PANTHER" id="PTHR43798:SF33">
    <property type="entry name" value="HYDROLASE, PUTATIVE (AFU_ORTHOLOGUE AFUA_2G14860)-RELATED"/>
    <property type="match status" value="1"/>
</dbReference>
<dbReference type="InterPro" id="IPR000073">
    <property type="entry name" value="AB_hydrolase_1"/>
</dbReference>
<dbReference type="GO" id="GO:0016020">
    <property type="term" value="C:membrane"/>
    <property type="evidence" value="ECO:0007669"/>
    <property type="project" value="TreeGrafter"/>
</dbReference>
<feature type="domain" description="AB hydrolase-1" evidence="1">
    <location>
        <begin position="40"/>
        <end position="263"/>
    </location>
</feature>
<dbReference type="Pfam" id="PF12697">
    <property type="entry name" value="Abhydrolase_6"/>
    <property type="match status" value="1"/>
</dbReference>
<evidence type="ECO:0000313" key="3">
    <source>
        <dbReference type="Proteomes" id="UP000670475"/>
    </source>
</evidence>
<dbReference type="EMBL" id="JAGIQL010000014">
    <property type="protein sequence ID" value="MBP0457034.1"/>
    <property type="molecule type" value="Genomic_DNA"/>
</dbReference>
<comment type="caution">
    <text evidence="2">The sequence shown here is derived from an EMBL/GenBank/DDBJ whole genome shotgun (WGS) entry which is preliminary data.</text>
</comment>
<dbReference type="RefSeq" id="WP_209338808.1">
    <property type="nucleotide sequence ID" value="NZ_JAGIQL010000014.1"/>
</dbReference>
<dbReference type="AlphaFoldDB" id="A0A940M6F1"/>
<keyword evidence="2" id="KW-0378">Hydrolase</keyword>
<organism evidence="2 3">
    <name type="scientific">Streptomyces montanisoli</name>
    <dbReference type="NCBI Taxonomy" id="2798581"/>
    <lineage>
        <taxon>Bacteria</taxon>
        <taxon>Bacillati</taxon>
        <taxon>Actinomycetota</taxon>
        <taxon>Actinomycetes</taxon>
        <taxon>Kitasatosporales</taxon>
        <taxon>Streptomycetaceae</taxon>
        <taxon>Streptomyces</taxon>
    </lineage>
</organism>
<keyword evidence="3" id="KW-1185">Reference proteome</keyword>
<accession>A0A940M6F1</accession>
<dbReference type="PANTHER" id="PTHR43798">
    <property type="entry name" value="MONOACYLGLYCEROL LIPASE"/>
    <property type="match status" value="1"/>
</dbReference>
<evidence type="ECO:0000313" key="2">
    <source>
        <dbReference type="EMBL" id="MBP0457034.1"/>
    </source>
</evidence>
<sequence>MTVHAPAPSAPTTRTITLPGGVTVTVDEYGDAAAASTGALVLHGGAGPGSVAGLAAALSRYGYVAVPTHPGFDGTPRPESTDTIADLAVAYLDLLDALGLSSVMVAGNSVGGWTAAEMGTRDNHRRIGSLVLLAATGIKPEPPLEIADPARLGPAKAGELAFHNPQYRLDPAALSEERKAAMAANQRTLAVYAGDPFCYDPKLGGRLHRVTVPVLVLAGEQDGIVPLAYERALADAFPRATFRPVPEAGHFPQIEQPAQVLDAIRAFVPTEAAGEVSGEAASKAAAERR</sequence>
<dbReference type="InterPro" id="IPR029058">
    <property type="entry name" value="AB_hydrolase_fold"/>
</dbReference>